<evidence type="ECO:0008006" key="3">
    <source>
        <dbReference type="Google" id="ProtNLM"/>
    </source>
</evidence>
<name>A0A1J4KME2_9EUKA</name>
<gene>
    <name evidence="1" type="ORF">TRFO_17628</name>
</gene>
<evidence type="ECO:0000313" key="2">
    <source>
        <dbReference type="Proteomes" id="UP000179807"/>
    </source>
</evidence>
<protein>
    <recommendedName>
        <fullName evidence="3">DUF3447 domain-containing protein</fullName>
    </recommendedName>
</protein>
<proteinExistence type="predicted"/>
<dbReference type="Pfam" id="PF12796">
    <property type="entry name" value="Ank_2"/>
    <property type="match status" value="1"/>
</dbReference>
<dbReference type="PANTHER" id="PTHR24159:SF5">
    <property type="entry name" value="ANK_REP_REGION DOMAIN-CONTAINING PROTEIN"/>
    <property type="match status" value="1"/>
</dbReference>
<dbReference type="OrthoDB" id="10683141at2759"/>
<dbReference type="SUPFAM" id="SSF48403">
    <property type="entry name" value="Ankyrin repeat"/>
    <property type="match status" value="1"/>
</dbReference>
<dbReference type="InterPro" id="IPR036770">
    <property type="entry name" value="Ankyrin_rpt-contain_sf"/>
</dbReference>
<dbReference type="VEuPathDB" id="TrichDB:TRFO_17628"/>
<dbReference type="RefSeq" id="XP_068365615.1">
    <property type="nucleotide sequence ID" value="XM_068499700.1"/>
</dbReference>
<comment type="caution">
    <text evidence="1">The sequence shown here is derived from an EMBL/GenBank/DDBJ whole genome shotgun (WGS) entry which is preliminary data.</text>
</comment>
<dbReference type="AlphaFoldDB" id="A0A1J4KME2"/>
<evidence type="ECO:0000313" key="1">
    <source>
        <dbReference type="EMBL" id="OHT12479.1"/>
    </source>
</evidence>
<dbReference type="EMBL" id="MLAK01000562">
    <property type="protein sequence ID" value="OHT12479.1"/>
    <property type="molecule type" value="Genomic_DNA"/>
</dbReference>
<organism evidence="1 2">
    <name type="scientific">Tritrichomonas foetus</name>
    <dbReference type="NCBI Taxonomy" id="1144522"/>
    <lineage>
        <taxon>Eukaryota</taxon>
        <taxon>Metamonada</taxon>
        <taxon>Parabasalia</taxon>
        <taxon>Tritrichomonadida</taxon>
        <taxon>Tritrichomonadidae</taxon>
        <taxon>Tritrichomonas</taxon>
    </lineage>
</organism>
<dbReference type="PANTHER" id="PTHR24159">
    <property type="match status" value="1"/>
</dbReference>
<sequence length="487" mass="57648">MEVQCYKFIYFQNVIEIEEYMGDYFCFDTNGHFSHYIDIHGNFKDNKGVQIIKSFQKALDKPEIFENYFSHFIPLIGKDTFVRNIIRFMKIRPNKRMIYYSILEKLRNIDIEYWNIYETLIKSQEYQFKKEDDSPIIQILMRDDVEEFQKIILNEKIDLNVEFKHKNHTYIELCCLFGAVKCFKHLMNLNPRPLVRGDAFFHCYPSSTCAVIGGSEEIYDLLIENGFTPEDPLFDLNLSIVFHRYNLYDKLKKLFQDDDMYSLVNVMVQNEFYHGMNDFDYFCPTLLLEIACSSHSTEFVQYLMTKYKNFLHPSVAFFITVHNNFNDLAKMILNQYKNKINFNARFDVHVCATITNVDLLTESIRVKNNEMFELINSLNKIDISQSHAYVSFLGEQLSNEDIVLCAIKENNLQILEHLVRYNCFDINQFRYVKSNEFMNPLILAIHRNSKDIIKILLNHPNIDINKTFSYNGAFFSPLIKAINIGNI</sequence>
<dbReference type="Proteomes" id="UP000179807">
    <property type="component" value="Unassembled WGS sequence"/>
</dbReference>
<dbReference type="InterPro" id="IPR002110">
    <property type="entry name" value="Ankyrin_rpt"/>
</dbReference>
<dbReference type="SMART" id="SM00248">
    <property type="entry name" value="ANK"/>
    <property type="match status" value="5"/>
</dbReference>
<keyword evidence="2" id="KW-1185">Reference proteome</keyword>
<dbReference type="Gene3D" id="1.25.40.20">
    <property type="entry name" value="Ankyrin repeat-containing domain"/>
    <property type="match status" value="2"/>
</dbReference>
<dbReference type="GeneID" id="94834404"/>
<accession>A0A1J4KME2</accession>
<reference evidence="1" key="1">
    <citation type="submission" date="2016-10" db="EMBL/GenBank/DDBJ databases">
        <authorList>
            <person name="Benchimol M."/>
            <person name="Almeida L.G."/>
            <person name="Vasconcelos A.T."/>
            <person name="Perreira-Neves A."/>
            <person name="Rosa I.A."/>
            <person name="Tasca T."/>
            <person name="Bogo M.R."/>
            <person name="de Souza W."/>
        </authorList>
    </citation>
    <scope>NUCLEOTIDE SEQUENCE [LARGE SCALE GENOMIC DNA]</scope>
    <source>
        <strain evidence="1">K</strain>
    </source>
</reference>